<protein>
    <submittedName>
        <fullName evidence="1">Uncharacterized protein</fullName>
    </submittedName>
</protein>
<name>A0A8S5RT05_9CAUD</name>
<organism evidence="1">
    <name type="scientific">CrAss-like virus sp. ctZ6R2</name>
    <dbReference type="NCBI Taxonomy" id="2827629"/>
    <lineage>
        <taxon>Viruses</taxon>
        <taxon>Duplodnaviria</taxon>
        <taxon>Heunggongvirae</taxon>
        <taxon>Uroviricota</taxon>
        <taxon>Caudoviricetes</taxon>
        <taxon>Crassvirales</taxon>
    </lineage>
</organism>
<evidence type="ECO:0000313" key="1">
    <source>
        <dbReference type="EMBL" id="DAE92615.1"/>
    </source>
</evidence>
<dbReference type="Pfam" id="PF21825">
    <property type="entry name" value="crAss001_48"/>
    <property type="match status" value="1"/>
</dbReference>
<accession>A0A8S5RT05</accession>
<reference evidence="1" key="1">
    <citation type="journal article" date="2021" name="Proc. Natl. Acad. Sci. U.S.A.">
        <title>A Catalog of Tens of Thousands of Viruses from Human Metagenomes Reveals Hidden Associations with Chronic Diseases.</title>
        <authorList>
            <person name="Tisza M.J."/>
            <person name="Buck C.B."/>
        </authorList>
    </citation>
    <scope>NUCLEOTIDE SEQUENCE</scope>
    <source>
        <strain evidence="1">CtZ6R2</strain>
    </source>
</reference>
<proteinExistence type="predicted"/>
<dbReference type="InterPro" id="IPR054052">
    <property type="entry name" value="Y16Q-like"/>
</dbReference>
<sequence>MSDFKTRLVEEQVQLEDKLSKLKSFIESDKFESIDDAQRALLKVQANAMSTYNQCLKERLERL</sequence>
<dbReference type="EMBL" id="BK057804">
    <property type="protein sequence ID" value="DAE92615.1"/>
    <property type="molecule type" value="Genomic_DNA"/>
</dbReference>